<dbReference type="PATRIC" id="fig|53707.9.peg.5623"/>
<dbReference type="AlphaFoldDB" id="A0A0P9SPS3"/>
<accession>A0A0P9SPS3</accession>
<dbReference type="Proteomes" id="UP000050265">
    <property type="component" value="Unassembled WGS sequence"/>
</dbReference>
<proteinExistence type="predicted"/>
<organism evidence="1 2">
    <name type="scientific">Pseudomonas amygdali pv. lachrymans</name>
    <name type="common">Pseudomonas syringae pv. lachrymans</name>
    <dbReference type="NCBI Taxonomy" id="53707"/>
    <lineage>
        <taxon>Bacteria</taxon>
        <taxon>Pseudomonadati</taxon>
        <taxon>Pseudomonadota</taxon>
        <taxon>Gammaproteobacteria</taxon>
        <taxon>Pseudomonadales</taxon>
        <taxon>Pseudomonadaceae</taxon>
        <taxon>Pseudomonas</taxon>
        <taxon>Pseudomonas amygdali</taxon>
    </lineage>
</organism>
<evidence type="ECO:0000313" key="2">
    <source>
        <dbReference type="Proteomes" id="UP000050265"/>
    </source>
</evidence>
<sequence length="302" mass="35257">MVIGKSINSVNRIFAHSHGAREMLFVIERDKLDQRLQTRLAIERLVQAGDSILPGAIGRVSEFNARGKEIKRRDLPLIKKSVPQYRSWKDWHGNEHSGVQIRTMDVYPIDFVRPPMEHLMLSVIDGKEYITTRRVNVDEAPAVLLHLANLMLEFFQEFEIFDVERQRIAKVQARQLQWDLLPPGKYPWRSAEAIVKPYLASLRPSEQGVIEHRIREITRFEPDFFATGRGGYEGYFVFGFTRRGIYLLESSHLDNATYRFGDDWEILSTLTKDEIINGDHNHKRLIHDKTWGRKIREMLAYA</sequence>
<comment type="caution">
    <text evidence="1">The sequence shown here is derived from an EMBL/GenBank/DDBJ whole genome shotgun (WGS) entry which is preliminary data.</text>
</comment>
<evidence type="ECO:0000313" key="1">
    <source>
        <dbReference type="EMBL" id="KPX63131.1"/>
    </source>
</evidence>
<reference evidence="1 2" key="1">
    <citation type="submission" date="2015-09" db="EMBL/GenBank/DDBJ databases">
        <title>Genome announcement of multiple Pseudomonas syringae strains.</title>
        <authorList>
            <person name="Thakur S."/>
            <person name="Wang P.W."/>
            <person name="Gong Y."/>
            <person name="Weir B.S."/>
            <person name="Guttman D.S."/>
        </authorList>
    </citation>
    <scope>NUCLEOTIDE SEQUENCE [LARGE SCALE GENOMIC DNA]</scope>
    <source>
        <strain evidence="1 2">ICMP3507</strain>
    </source>
</reference>
<protein>
    <submittedName>
        <fullName evidence="1">Uncharacterized protein</fullName>
    </submittedName>
</protein>
<name>A0A0P9SPS3_PSEAV</name>
<gene>
    <name evidence="1" type="ORF">ALO35_03774</name>
</gene>
<dbReference type="EMBL" id="LJQP01000327">
    <property type="protein sequence ID" value="KPX63131.1"/>
    <property type="molecule type" value="Genomic_DNA"/>
</dbReference>